<dbReference type="EnsemblMetazoa" id="SSS_261s_mrna">
    <property type="protein sequence ID" value="KAF7492731.1"/>
    <property type="gene ID" value="SSS_261"/>
</dbReference>
<dbReference type="InterPro" id="IPR019734">
    <property type="entry name" value="TPR_rpt"/>
</dbReference>
<dbReference type="VEuPathDB" id="VectorBase:SSCA000452"/>
<dbReference type="EMBL" id="WVUK01000056">
    <property type="protein sequence ID" value="KAF7492731.1"/>
    <property type="molecule type" value="Genomic_DNA"/>
</dbReference>
<dbReference type="PANTHER" id="PTHR46803">
    <property type="entry name" value="E3 UBIQUITIN-PROTEIN LIGASE CHIP"/>
    <property type="match status" value="1"/>
</dbReference>
<evidence type="ECO:0000256" key="5">
    <source>
        <dbReference type="ARBA" id="ARBA00022786"/>
    </source>
</evidence>
<dbReference type="InterPro" id="IPR045202">
    <property type="entry name" value="CHIP_RING-Ubox"/>
</dbReference>
<evidence type="ECO:0000256" key="4">
    <source>
        <dbReference type="ARBA" id="ARBA00022737"/>
    </source>
</evidence>
<keyword evidence="5" id="KW-0833">Ubl conjugation pathway</keyword>
<keyword evidence="14" id="KW-1185">Reference proteome</keyword>
<dbReference type="SUPFAM" id="SSF57850">
    <property type="entry name" value="RING/U-box"/>
    <property type="match status" value="1"/>
</dbReference>
<accession>A0A132A9Y5</accession>
<dbReference type="InterPro" id="IPR041312">
    <property type="entry name" value="CHIP_TPR_N"/>
</dbReference>
<evidence type="ECO:0000313" key="12">
    <source>
        <dbReference type="EMBL" id="KPM07806.1"/>
    </source>
</evidence>
<dbReference type="Pfam" id="PF18391">
    <property type="entry name" value="CHIP_TPR_N"/>
    <property type="match status" value="1"/>
</dbReference>
<dbReference type="GO" id="GO:0030018">
    <property type="term" value="C:Z disc"/>
    <property type="evidence" value="ECO:0007669"/>
    <property type="project" value="TreeGrafter"/>
</dbReference>
<reference evidence="12 15" key="1">
    <citation type="journal article" date="2015" name="Parasit. Vectors">
        <title>Draft genome of the scabies mite.</title>
        <authorList>
            <person name="Rider S.D.Jr."/>
            <person name="Morgan M.S."/>
            <person name="Arlian L.G."/>
        </authorList>
    </citation>
    <scope>NUCLEOTIDE SEQUENCE [LARGE SCALE GENOMIC DNA]</scope>
    <source>
        <strain evidence="12">Arlian Lab</strain>
    </source>
</reference>
<evidence type="ECO:0000256" key="9">
    <source>
        <dbReference type="PROSITE-ProRule" id="PRU00339"/>
    </source>
</evidence>
<evidence type="ECO:0000313" key="13">
    <source>
        <dbReference type="EnsemblMetazoa" id="KAF7492731.1"/>
    </source>
</evidence>
<dbReference type="FunFam" id="3.30.40.10:FF:000124">
    <property type="entry name" value="STIP1 homology and U box-containing protein 1"/>
    <property type="match status" value="1"/>
</dbReference>
<dbReference type="GO" id="GO:0071218">
    <property type="term" value="P:cellular response to misfolded protein"/>
    <property type="evidence" value="ECO:0007669"/>
    <property type="project" value="TreeGrafter"/>
</dbReference>
<dbReference type="GO" id="GO:0045862">
    <property type="term" value="P:positive regulation of proteolysis"/>
    <property type="evidence" value="ECO:0007669"/>
    <property type="project" value="TreeGrafter"/>
</dbReference>
<name>A0A132A9Y5_SARSC</name>
<dbReference type="SMART" id="SM00028">
    <property type="entry name" value="TPR"/>
    <property type="match status" value="3"/>
</dbReference>
<dbReference type="GO" id="GO:0043161">
    <property type="term" value="P:proteasome-mediated ubiquitin-dependent protein catabolic process"/>
    <property type="evidence" value="ECO:0007669"/>
    <property type="project" value="TreeGrafter"/>
</dbReference>
<keyword evidence="6 9" id="KW-0802">TPR repeat</keyword>
<dbReference type="Gene3D" id="1.25.40.10">
    <property type="entry name" value="Tetratricopeptide repeat domain"/>
    <property type="match status" value="1"/>
</dbReference>
<organism evidence="12 15">
    <name type="scientific">Sarcoptes scabiei</name>
    <name type="common">Itch mite</name>
    <name type="synonym">Acarus scabiei</name>
    <dbReference type="NCBI Taxonomy" id="52283"/>
    <lineage>
        <taxon>Eukaryota</taxon>
        <taxon>Metazoa</taxon>
        <taxon>Ecdysozoa</taxon>
        <taxon>Arthropoda</taxon>
        <taxon>Chelicerata</taxon>
        <taxon>Arachnida</taxon>
        <taxon>Acari</taxon>
        <taxon>Acariformes</taxon>
        <taxon>Sarcoptiformes</taxon>
        <taxon>Astigmata</taxon>
        <taxon>Psoroptidia</taxon>
        <taxon>Sarcoptoidea</taxon>
        <taxon>Sarcoptidae</taxon>
        <taxon>Sarcoptinae</taxon>
        <taxon>Sarcoptes</taxon>
    </lineage>
</organism>
<protein>
    <recommendedName>
        <fullName evidence="7">E3 ubiquitin-protein ligase CHIP</fullName>
        <ecNumber evidence="2">2.3.2.27</ecNumber>
    </recommendedName>
    <alternativeName>
        <fullName evidence="8">RING-type E3 ubiquitin transferase CHIP</fullName>
    </alternativeName>
</protein>
<dbReference type="Pfam" id="PF04564">
    <property type="entry name" value="U-box"/>
    <property type="match status" value="1"/>
</dbReference>
<dbReference type="Proteomes" id="UP000616769">
    <property type="component" value="Unassembled WGS sequence"/>
</dbReference>
<proteinExistence type="predicted"/>
<keyword evidence="4" id="KW-0677">Repeat</keyword>
<feature type="domain" description="U-box" evidence="10">
    <location>
        <begin position="220"/>
        <end position="294"/>
    </location>
</feature>
<dbReference type="Gene3D" id="6.10.140.2020">
    <property type="match status" value="1"/>
</dbReference>
<dbReference type="Gene3D" id="3.30.40.10">
    <property type="entry name" value="Zinc/RING finger domain, C3HC4 (zinc finger)"/>
    <property type="match status" value="1"/>
</dbReference>
<evidence type="ECO:0000259" key="10">
    <source>
        <dbReference type="PROSITE" id="PS51698"/>
    </source>
</evidence>
<evidence type="ECO:0000313" key="14">
    <source>
        <dbReference type="Proteomes" id="UP000070412"/>
    </source>
</evidence>
<evidence type="ECO:0000256" key="8">
    <source>
        <dbReference type="ARBA" id="ARBA00044543"/>
    </source>
</evidence>
<keyword evidence="3" id="KW-0808">Transferase</keyword>
<dbReference type="SMART" id="SM00504">
    <property type="entry name" value="Ubox"/>
    <property type="match status" value="1"/>
</dbReference>
<dbReference type="EMBL" id="JXLN01011899">
    <property type="protein sequence ID" value="KPM07806.1"/>
    <property type="molecule type" value="Genomic_DNA"/>
</dbReference>
<dbReference type="Proteomes" id="UP000070412">
    <property type="component" value="Unassembled WGS sequence"/>
</dbReference>
<dbReference type="PANTHER" id="PTHR46803:SF2">
    <property type="entry name" value="E3 UBIQUITIN-PROTEIN LIGASE CHIP"/>
    <property type="match status" value="1"/>
</dbReference>
<reference evidence="14" key="2">
    <citation type="journal article" date="2020" name="PLoS Negl. Trop. Dis.">
        <title>High-quality nuclear genome for Sarcoptes scabiei-A critical resource for a neglected parasite.</title>
        <authorList>
            <person name="Korhonen P.K."/>
            <person name="Gasser R.B."/>
            <person name="Ma G."/>
            <person name="Wang T."/>
            <person name="Stroehlein A.J."/>
            <person name="Young N.D."/>
            <person name="Ang C.S."/>
            <person name="Fernando D.D."/>
            <person name="Lu H.C."/>
            <person name="Taylor S."/>
            <person name="Reynolds S.L."/>
            <person name="Mofiz E."/>
            <person name="Najaraj S.H."/>
            <person name="Gowda H."/>
            <person name="Madugundu A."/>
            <person name="Renuse S."/>
            <person name="Holt D."/>
            <person name="Pandey A."/>
            <person name="Papenfuss A.T."/>
            <person name="Fischer K."/>
        </authorList>
    </citation>
    <scope>NUCLEOTIDE SEQUENCE [LARGE SCALE GENOMIC DNA]</scope>
</reference>
<dbReference type="AlphaFoldDB" id="A0A132A9Y5"/>
<dbReference type="OMA" id="WAGVEHD"/>
<reference evidence="11" key="3">
    <citation type="submission" date="2020-01" db="EMBL/GenBank/DDBJ databases">
        <authorList>
            <person name="Korhonen P.K.K."/>
            <person name="Guangxu M.G."/>
            <person name="Wang T.W."/>
            <person name="Stroehlein A.J.S."/>
            <person name="Young N.D."/>
            <person name="Ang C.-S.A."/>
            <person name="Fernando D.W.F."/>
            <person name="Lu H.L."/>
            <person name="Taylor S.T."/>
            <person name="Ehtesham M.E.M."/>
            <person name="Najaraj S.H.N."/>
            <person name="Harsha G.H.G."/>
            <person name="Madugundu A.M."/>
            <person name="Renuse S.R."/>
            <person name="Holt D.H."/>
            <person name="Pandey A.P."/>
            <person name="Papenfuss A.P."/>
            <person name="Gasser R.B.G."/>
            <person name="Fischer K.F."/>
        </authorList>
    </citation>
    <scope>NUCLEOTIDE SEQUENCE</scope>
    <source>
        <strain evidence="11">SSS_KF_BRIS2020</strain>
    </source>
</reference>
<dbReference type="InterPro" id="IPR003613">
    <property type="entry name" value="Ubox_domain"/>
</dbReference>
<dbReference type="EC" id="2.3.2.27" evidence="2"/>
<evidence type="ECO:0000256" key="1">
    <source>
        <dbReference type="ARBA" id="ARBA00000900"/>
    </source>
</evidence>
<dbReference type="GO" id="GO:0051087">
    <property type="term" value="F:protein-folding chaperone binding"/>
    <property type="evidence" value="ECO:0007669"/>
    <property type="project" value="TreeGrafter"/>
</dbReference>
<evidence type="ECO:0000313" key="15">
    <source>
        <dbReference type="Proteomes" id="UP000616769"/>
    </source>
</evidence>
<reference evidence="13" key="4">
    <citation type="submission" date="2022-06" db="UniProtKB">
        <authorList>
            <consortium name="EnsemblMetazoa"/>
        </authorList>
    </citation>
    <scope>IDENTIFICATION</scope>
</reference>
<comment type="catalytic activity">
    <reaction evidence="1">
        <text>S-ubiquitinyl-[E2 ubiquitin-conjugating enzyme]-L-cysteine + [acceptor protein]-L-lysine = [E2 ubiquitin-conjugating enzyme]-L-cysteine + N(6)-ubiquitinyl-[acceptor protein]-L-lysine.</text>
        <dbReference type="EC" id="2.3.2.27"/>
    </reaction>
</comment>
<dbReference type="InterPro" id="IPR011990">
    <property type="entry name" value="TPR-like_helical_dom_sf"/>
</dbReference>
<dbReference type="OrthoDB" id="629492at2759"/>
<dbReference type="PROSITE" id="PS50005">
    <property type="entry name" value="TPR"/>
    <property type="match status" value="2"/>
</dbReference>
<dbReference type="Pfam" id="PF12895">
    <property type="entry name" value="ANAPC3"/>
    <property type="match status" value="1"/>
</dbReference>
<gene>
    <name evidence="11" type="primary">SSS_261g</name>
    <name evidence="12" type="ORF">QR98_0063120</name>
    <name evidence="11" type="ORF">SSS_261</name>
</gene>
<dbReference type="GO" id="GO:0000209">
    <property type="term" value="P:protein polyubiquitination"/>
    <property type="evidence" value="ECO:0007669"/>
    <property type="project" value="TreeGrafter"/>
</dbReference>
<dbReference type="CDD" id="cd16654">
    <property type="entry name" value="RING-Ubox_CHIP"/>
    <property type="match status" value="1"/>
</dbReference>
<evidence type="ECO:0000256" key="6">
    <source>
        <dbReference type="ARBA" id="ARBA00022803"/>
    </source>
</evidence>
<feature type="repeat" description="TPR" evidence="9">
    <location>
        <begin position="86"/>
        <end position="119"/>
    </location>
</feature>
<evidence type="ECO:0000256" key="2">
    <source>
        <dbReference type="ARBA" id="ARBA00012483"/>
    </source>
</evidence>
<dbReference type="GO" id="GO:0061630">
    <property type="term" value="F:ubiquitin protein ligase activity"/>
    <property type="evidence" value="ECO:0007669"/>
    <property type="project" value="UniProtKB-EC"/>
</dbReference>
<dbReference type="GO" id="GO:0006515">
    <property type="term" value="P:protein quality control for misfolded or incompletely synthesized proteins"/>
    <property type="evidence" value="ECO:0007669"/>
    <property type="project" value="TreeGrafter"/>
</dbReference>
<dbReference type="InterPro" id="IPR013083">
    <property type="entry name" value="Znf_RING/FYVE/PHD"/>
</dbReference>
<dbReference type="SUPFAM" id="SSF48452">
    <property type="entry name" value="TPR-like"/>
    <property type="match status" value="1"/>
</dbReference>
<evidence type="ECO:0000256" key="3">
    <source>
        <dbReference type="ARBA" id="ARBA00022679"/>
    </source>
</evidence>
<evidence type="ECO:0000256" key="7">
    <source>
        <dbReference type="ARBA" id="ARBA00044534"/>
    </source>
</evidence>
<evidence type="ECO:0000313" key="11">
    <source>
        <dbReference type="EMBL" id="KAF7492731.1"/>
    </source>
</evidence>
<sequence length="297" mass="35109">MNKAEEDCSIGVKKEMTALELKNEGNKYFTLHKYEDALQFYSQAIDRNPTIATLFTNRALCHLKMKNWEFACDDCRKSLDLDQNLIKGHFFLGLSLLELGHYDESILHLQRTLELAKESKMNYGDEITYKIRLARKKRWNAMEEKRISEEIELQTYLSNLIKMDKENRFKTLWIDVENKKITDEQTIKNLEQNINSSYEQRMIAMNDLFQQVNEKRQKREVPDYLCGKISFDIMHDPVITPSGITYDRKDIDEHLQRVGHFDPVTRNPLTANQLIPNLAMKEVIDNFLIENEWANDY</sequence>
<dbReference type="PROSITE" id="PS51698">
    <property type="entry name" value="U_BOX"/>
    <property type="match status" value="1"/>
</dbReference>
<feature type="repeat" description="TPR" evidence="9">
    <location>
        <begin position="18"/>
        <end position="51"/>
    </location>
</feature>